<reference evidence="1" key="1">
    <citation type="submission" date="2021-02" db="EMBL/GenBank/DDBJ databases">
        <title>Natronoglycomyces albus gen. nov., sp. nov, a haloalkaliphilic actinobacterium from a soda solonchak soil.</title>
        <authorList>
            <person name="Sorokin D.Y."/>
            <person name="Khijniak T.V."/>
            <person name="Zakharycheva A.P."/>
            <person name="Boueva O.V."/>
            <person name="Ariskina E.V."/>
            <person name="Hahnke R.L."/>
            <person name="Bunk B."/>
            <person name="Sproer C."/>
            <person name="Schumann P."/>
            <person name="Evtushenko L.I."/>
            <person name="Kublanov I.V."/>
        </authorList>
    </citation>
    <scope>NUCLEOTIDE SEQUENCE</scope>
    <source>
        <strain evidence="1">DSM 106290</strain>
    </source>
</reference>
<evidence type="ECO:0000313" key="1">
    <source>
        <dbReference type="EMBL" id="QSB05288.1"/>
    </source>
</evidence>
<dbReference type="EMBL" id="CP070496">
    <property type="protein sequence ID" value="QSB05288.1"/>
    <property type="molecule type" value="Genomic_DNA"/>
</dbReference>
<gene>
    <name evidence="1" type="ORF">JQS30_16295</name>
</gene>
<dbReference type="Proteomes" id="UP000662939">
    <property type="component" value="Chromosome"/>
</dbReference>
<proteinExistence type="predicted"/>
<keyword evidence="2" id="KW-1185">Reference proteome</keyword>
<dbReference type="RefSeq" id="WP_213171293.1">
    <property type="nucleotide sequence ID" value="NZ_CP070496.1"/>
</dbReference>
<evidence type="ECO:0000313" key="2">
    <source>
        <dbReference type="Proteomes" id="UP000662939"/>
    </source>
</evidence>
<accession>A0A895XUF2</accession>
<sequence>MSREFDPDAAKTIHAELVHVIEKLELKQEMVGRGDLSYAPAFGLVLSGQSTAQTNYKQLHYTAWNNLDTTRRGMYAALSWLEMVMKQHGITEYENVRELDALKEATEGE</sequence>
<organism evidence="1 2">
    <name type="scientific">Natronoglycomyces albus</name>
    <dbReference type="NCBI Taxonomy" id="2811108"/>
    <lineage>
        <taxon>Bacteria</taxon>
        <taxon>Bacillati</taxon>
        <taxon>Actinomycetota</taxon>
        <taxon>Actinomycetes</taxon>
        <taxon>Glycomycetales</taxon>
        <taxon>Glycomycetaceae</taxon>
        <taxon>Natronoglycomyces</taxon>
    </lineage>
</organism>
<name>A0A895XUF2_9ACTN</name>
<dbReference type="KEGG" id="nav:JQS30_16295"/>
<dbReference type="AlphaFoldDB" id="A0A895XUF2"/>
<protein>
    <submittedName>
        <fullName evidence="1">Uncharacterized protein</fullName>
    </submittedName>
</protein>